<organism evidence="2 3">
    <name type="scientific">Chitinophaga nivalis</name>
    <dbReference type="NCBI Taxonomy" id="2991709"/>
    <lineage>
        <taxon>Bacteria</taxon>
        <taxon>Pseudomonadati</taxon>
        <taxon>Bacteroidota</taxon>
        <taxon>Chitinophagia</taxon>
        <taxon>Chitinophagales</taxon>
        <taxon>Chitinophagaceae</taxon>
        <taxon>Chitinophaga</taxon>
    </lineage>
</organism>
<dbReference type="SUPFAM" id="SSF56112">
    <property type="entry name" value="Protein kinase-like (PK-like)"/>
    <property type="match status" value="1"/>
</dbReference>
<evidence type="ECO:0000313" key="3">
    <source>
        <dbReference type="Proteomes" id="UP001207742"/>
    </source>
</evidence>
<evidence type="ECO:0000313" key="2">
    <source>
        <dbReference type="EMBL" id="MCW3484475.1"/>
    </source>
</evidence>
<dbReference type="EMBL" id="JAPDNS010000001">
    <property type="protein sequence ID" value="MCW3484475.1"/>
    <property type="molecule type" value="Genomic_DNA"/>
</dbReference>
<dbReference type="Proteomes" id="UP001207742">
    <property type="component" value="Unassembled WGS sequence"/>
</dbReference>
<name>A0ABT3IKH6_9BACT</name>
<proteinExistence type="predicted"/>
<comment type="caution">
    <text evidence="2">The sequence shown here is derived from an EMBL/GenBank/DDBJ whole genome shotgun (WGS) entry which is preliminary data.</text>
</comment>
<gene>
    <name evidence="2" type="ORF">OL497_11260</name>
</gene>
<accession>A0ABT3IKH6</accession>
<dbReference type="PANTHER" id="PTHR21310:SF42">
    <property type="entry name" value="BIFUNCTIONAL AAC_APH"/>
    <property type="match status" value="1"/>
</dbReference>
<sequence length="302" mass="32765">MATQKMHAEEADTSIPLVKRLLQAQLPQWAQLPVEEVHSAGTVNAIYRLGADRVIRLPRIEEGMWQVEKEHHWLPVLAPLLPLTVPVPLVKGAPGEGFPWSWSVYQWIAGDNATITRFGGDTAAAVTLANFVNALQQIDPGTGPGPGTHNFFRGVPLATRDAATREAIRTLSHTQSMEAVTAVWDQALSAPVWDRSPVWIHGDLHGGNLLATEGRLSAVIDFGGLGVGDPACDLLAAWMLFTAPARAAFRATVRADEATWQRGRGWALSVGLIALPYYEKSNPVLAAMARHAIREAVADYQV</sequence>
<evidence type="ECO:0000259" key="1">
    <source>
        <dbReference type="Pfam" id="PF01636"/>
    </source>
</evidence>
<dbReference type="CDD" id="cd05155">
    <property type="entry name" value="APH_ChoK_like_1"/>
    <property type="match status" value="1"/>
</dbReference>
<dbReference type="PANTHER" id="PTHR21310">
    <property type="entry name" value="AMINOGLYCOSIDE PHOSPHOTRANSFERASE-RELATED-RELATED"/>
    <property type="match status" value="1"/>
</dbReference>
<dbReference type="Pfam" id="PF01636">
    <property type="entry name" value="APH"/>
    <property type="match status" value="1"/>
</dbReference>
<dbReference type="Gene3D" id="3.90.1200.10">
    <property type="match status" value="1"/>
</dbReference>
<dbReference type="RefSeq" id="WP_264730122.1">
    <property type="nucleotide sequence ID" value="NZ_JAPDNR010000001.1"/>
</dbReference>
<reference evidence="2 3" key="1">
    <citation type="submission" date="2022-10" db="EMBL/GenBank/DDBJ databases">
        <title>Chitinophaga nivalis PC15 sp. nov., isolated from Pyeongchang county, South Korea.</title>
        <authorList>
            <person name="Trinh H.N."/>
        </authorList>
    </citation>
    <scope>NUCLEOTIDE SEQUENCE [LARGE SCALE GENOMIC DNA]</scope>
    <source>
        <strain evidence="2 3">PC14</strain>
    </source>
</reference>
<dbReference type="Gene3D" id="3.30.200.20">
    <property type="entry name" value="Phosphorylase Kinase, domain 1"/>
    <property type="match status" value="1"/>
</dbReference>
<dbReference type="InterPro" id="IPR002575">
    <property type="entry name" value="Aminoglycoside_PTrfase"/>
</dbReference>
<protein>
    <submittedName>
        <fullName evidence="2">Aminoglycoside phosphotransferase family protein</fullName>
    </submittedName>
</protein>
<keyword evidence="3" id="KW-1185">Reference proteome</keyword>
<feature type="domain" description="Aminoglycoside phosphotransferase" evidence="1">
    <location>
        <begin position="38"/>
        <end position="266"/>
    </location>
</feature>
<dbReference type="InterPro" id="IPR051678">
    <property type="entry name" value="AGP_Transferase"/>
</dbReference>
<dbReference type="InterPro" id="IPR011009">
    <property type="entry name" value="Kinase-like_dom_sf"/>
</dbReference>